<dbReference type="OrthoDB" id="9995306at2759"/>
<evidence type="ECO:0000256" key="2">
    <source>
        <dbReference type="ARBA" id="ARBA00008837"/>
    </source>
</evidence>
<name>A0A875S032_EENNA</name>
<dbReference type="RefSeq" id="XP_038777838.1">
    <property type="nucleotide sequence ID" value="XM_038921910.1"/>
</dbReference>
<evidence type="ECO:0000256" key="1">
    <source>
        <dbReference type="ARBA" id="ARBA00005043"/>
    </source>
</evidence>
<dbReference type="Gene3D" id="3.40.50.300">
    <property type="entry name" value="P-loop containing nucleotide triphosphate hydrolases"/>
    <property type="match status" value="1"/>
</dbReference>
<dbReference type="InterPro" id="IPR027417">
    <property type="entry name" value="P-loop_NTPase"/>
</dbReference>
<dbReference type="GO" id="GO:0033588">
    <property type="term" value="C:elongator holoenzyme complex"/>
    <property type="evidence" value="ECO:0007669"/>
    <property type="project" value="InterPro"/>
</dbReference>
<evidence type="ECO:0000313" key="3">
    <source>
        <dbReference type="EMBL" id="QPG74273.1"/>
    </source>
</evidence>
<dbReference type="PANTHER" id="PTHR16184:SF6">
    <property type="entry name" value="ELONGATOR COMPLEX PROTEIN 6"/>
    <property type="match status" value="1"/>
</dbReference>
<gene>
    <name evidence="3" type="ORF">FOA43_001598</name>
</gene>
<sequence>MSVPNRSLKFVSFLDRKADGWFDDLEKLVNSFADRDLPCNVFIEDPQFLLYLTETSDSSLLSKFSKLNRLANLYLIMPTDRSLLDYSELSNDLSTVYSTLLLKLIHKAHLMLKLRPLRTGRADDITGELVVIKGPIDDPGLSIRERDYLYLLNKDGNVKLFYR</sequence>
<evidence type="ECO:0000313" key="4">
    <source>
        <dbReference type="Proteomes" id="UP000662931"/>
    </source>
</evidence>
<comment type="similarity">
    <text evidence="2">Belongs to the ELP6 family.</text>
</comment>
<organism evidence="3 4">
    <name type="scientific">Eeniella nana</name>
    <name type="common">Yeast</name>
    <name type="synonym">Brettanomyces nanus</name>
    <dbReference type="NCBI Taxonomy" id="13502"/>
    <lineage>
        <taxon>Eukaryota</taxon>
        <taxon>Fungi</taxon>
        <taxon>Dikarya</taxon>
        <taxon>Ascomycota</taxon>
        <taxon>Saccharomycotina</taxon>
        <taxon>Pichiomycetes</taxon>
        <taxon>Pichiales</taxon>
        <taxon>Pichiaceae</taxon>
        <taxon>Brettanomyces</taxon>
    </lineage>
</organism>
<dbReference type="GeneID" id="62194999"/>
<reference evidence="3" key="1">
    <citation type="submission" date="2020-10" db="EMBL/GenBank/DDBJ databases">
        <authorList>
            <person name="Roach M.J.R."/>
        </authorList>
    </citation>
    <scope>NUCLEOTIDE SEQUENCE</scope>
    <source>
        <strain evidence="3">CBS 1945</strain>
    </source>
</reference>
<protein>
    <submittedName>
        <fullName evidence="3">Uncharacterized protein</fullName>
    </submittedName>
</protein>
<dbReference type="EMBL" id="CP064812">
    <property type="protein sequence ID" value="QPG74273.1"/>
    <property type="molecule type" value="Genomic_DNA"/>
</dbReference>
<dbReference type="InterPro" id="IPR018627">
    <property type="entry name" value="ELP6"/>
</dbReference>
<dbReference type="Proteomes" id="UP000662931">
    <property type="component" value="Chromosome 1"/>
</dbReference>
<accession>A0A875S032</accession>
<dbReference type="KEGG" id="bnn:FOA43_001598"/>
<dbReference type="GO" id="GO:0002098">
    <property type="term" value="P:tRNA wobble uridine modification"/>
    <property type="evidence" value="ECO:0007669"/>
    <property type="project" value="InterPro"/>
</dbReference>
<proteinExistence type="inferred from homology"/>
<comment type="pathway">
    <text evidence="1">tRNA modification; 5-methoxycarbonylmethyl-2-thiouridine-tRNA biosynthesis.</text>
</comment>
<dbReference type="AlphaFoldDB" id="A0A875S032"/>
<dbReference type="PANTHER" id="PTHR16184">
    <property type="entry name" value="ELONGATOR COMPLEX PROTEIN 6"/>
    <property type="match status" value="1"/>
</dbReference>
<keyword evidence="4" id="KW-1185">Reference proteome</keyword>